<evidence type="ECO:0000313" key="3">
    <source>
        <dbReference type="EMBL" id="MDQ6600709.1"/>
    </source>
</evidence>
<dbReference type="PANTHER" id="PTHR33055:SF13">
    <property type="entry name" value="TRANSPOSASE"/>
    <property type="match status" value="1"/>
</dbReference>
<dbReference type="Proteomes" id="UP001178888">
    <property type="component" value="Unassembled WGS sequence"/>
</dbReference>
<dbReference type="Pfam" id="PF02371">
    <property type="entry name" value="Transposase_20"/>
    <property type="match status" value="1"/>
</dbReference>
<keyword evidence="4" id="KW-1185">Reference proteome</keyword>
<evidence type="ECO:0000259" key="2">
    <source>
        <dbReference type="Pfam" id="PF02371"/>
    </source>
</evidence>
<protein>
    <submittedName>
        <fullName evidence="3">IS110 family transposase</fullName>
    </submittedName>
</protein>
<evidence type="ECO:0000313" key="4">
    <source>
        <dbReference type="Proteomes" id="UP001178888"/>
    </source>
</evidence>
<name>A0AA90R0P5_9BACI</name>
<dbReference type="AlphaFoldDB" id="A0AA90R0P5"/>
<sequence>MNPVVGLDIAKGESQVQAFLDKKKPYKSSFKVSHKLEGLDTLHQFLREIENSTGVKPPIVLEATGHYHTPVHTPVVQYFEDRDYLLIIINPLVSYRAKSSSLRKVKTDKIDANHLCELYYKEDLEPYKKRGIHLLNLRNLTRQHENITGIYVQAKLQFQAVLDQVFPEYVGVFGDLYSVVSLLTLLDYPTSNDVLEAGEETITVRIKEHCKSRSRKWANTKAKELIDAAARNPFQRTLYQSHILTLKMYINMLLEYQKHLSTFQAEIDALAKELIEYKIIQSIPGIGEKIAAMIISEIGEIDRFNHPKKLVAFAGIDPSIFESGRFKGTVNRITKRGSSRLRRALYLVVKCAIRDCRKKKTTKEIIPRNKRLREFYDKKREEGKLYKVAVIACANKLLHWIYALLKTNTTFQDIA</sequence>
<dbReference type="GO" id="GO:0004803">
    <property type="term" value="F:transposase activity"/>
    <property type="evidence" value="ECO:0007669"/>
    <property type="project" value="InterPro"/>
</dbReference>
<dbReference type="InterPro" id="IPR002525">
    <property type="entry name" value="Transp_IS110-like_N"/>
</dbReference>
<dbReference type="RefSeq" id="WP_308914359.1">
    <property type="nucleotide sequence ID" value="NZ_JAVGVR010000002.1"/>
</dbReference>
<reference evidence="3" key="1">
    <citation type="submission" date="2023-08" db="EMBL/GenBank/DDBJ databases">
        <title>Nitrogen cycling bacteria in agricultural field soils.</title>
        <authorList>
            <person name="Jang J."/>
        </authorList>
    </citation>
    <scope>NUCLEOTIDE SEQUENCE</scope>
    <source>
        <strain evidence="3">PS3-36</strain>
    </source>
</reference>
<accession>A0AA90R0P5</accession>
<dbReference type="GO" id="GO:0006313">
    <property type="term" value="P:DNA transposition"/>
    <property type="evidence" value="ECO:0007669"/>
    <property type="project" value="InterPro"/>
</dbReference>
<dbReference type="Pfam" id="PF01548">
    <property type="entry name" value="DEDD_Tnp_IS110"/>
    <property type="match status" value="1"/>
</dbReference>
<dbReference type="InterPro" id="IPR047650">
    <property type="entry name" value="Transpos_IS110"/>
</dbReference>
<feature type="domain" description="Transposase IS110-like N-terminal" evidence="1">
    <location>
        <begin position="5"/>
        <end position="167"/>
    </location>
</feature>
<dbReference type="GO" id="GO:0003677">
    <property type="term" value="F:DNA binding"/>
    <property type="evidence" value="ECO:0007669"/>
    <property type="project" value="InterPro"/>
</dbReference>
<evidence type="ECO:0000259" key="1">
    <source>
        <dbReference type="Pfam" id="PF01548"/>
    </source>
</evidence>
<dbReference type="InterPro" id="IPR003346">
    <property type="entry name" value="Transposase_20"/>
</dbReference>
<dbReference type="EMBL" id="JAVGVR010000002">
    <property type="protein sequence ID" value="MDQ6600709.1"/>
    <property type="molecule type" value="Genomic_DNA"/>
</dbReference>
<dbReference type="NCBIfam" id="NF033542">
    <property type="entry name" value="transpos_IS110"/>
    <property type="match status" value="1"/>
</dbReference>
<organism evidence="3 4">
    <name type="scientific">Bacillus salipaludis</name>
    <dbReference type="NCBI Taxonomy" id="2547811"/>
    <lineage>
        <taxon>Bacteria</taxon>
        <taxon>Bacillati</taxon>
        <taxon>Bacillota</taxon>
        <taxon>Bacilli</taxon>
        <taxon>Bacillales</taxon>
        <taxon>Bacillaceae</taxon>
        <taxon>Bacillus</taxon>
    </lineage>
</organism>
<gene>
    <name evidence="3" type="ORF">RCG21_31275</name>
</gene>
<proteinExistence type="predicted"/>
<feature type="domain" description="Transposase IS116/IS110/IS902 C-terminal" evidence="2">
    <location>
        <begin position="278"/>
        <end position="356"/>
    </location>
</feature>
<comment type="caution">
    <text evidence="3">The sequence shown here is derived from an EMBL/GenBank/DDBJ whole genome shotgun (WGS) entry which is preliminary data.</text>
</comment>
<dbReference type="PANTHER" id="PTHR33055">
    <property type="entry name" value="TRANSPOSASE FOR INSERTION SEQUENCE ELEMENT IS1111A"/>
    <property type="match status" value="1"/>
</dbReference>